<protein>
    <submittedName>
        <fullName evidence="11">Cation:proton antiporter</fullName>
    </submittedName>
</protein>
<gene>
    <name evidence="11" type="ORF">ACFSUQ_02225</name>
</gene>
<proteinExistence type="inferred from homology"/>
<comment type="subcellular location">
    <subcellularLocation>
        <location evidence="1">Membrane</location>
        <topology evidence="1">Multi-pass membrane protein</topology>
    </subcellularLocation>
</comment>
<evidence type="ECO:0000313" key="12">
    <source>
        <dbReference type="Proteomes" id="UP001597453"/>
    </source>
</evidence>
<keyword evidence="12" id="KW-1185">Reference proteome</keyword>
<dbReference type="Proteomes" id="UP001597453">
    <property type="component" value="Unassembled WGS sequence"/>
</dbReference>
<feature type="transmembrane region" description="Helical" evidence="9">
    <location>
        <begin position="117"/>
        <end position="135"/>
    </location>
</feature>
<evidence type="ECO:0000259" key="10">
    <source>
        <dbReference type="Pfam" id="PF00999"/>
    </source>
</evidence>
<feature type="domain" description="Cation/H+ exchanger transmembrane" evidence="10">
    <location>
        <begin position="11"/>
        <end position="364"/>
    </location>
</feature>
<keyword evidence="6 9" id="KW-1133">Transmembrane helix</keyword>
<feature type="transmembrane region" description="Helical" evidence="9">
    <location>
        <begin position="320"/>
        <end position="343"/>
    </location>
</feature>
<feature type="transmembrane region" description="Helical" evidence="9">
    <location>
        <begin position="349"/>
        <end position="366"/>
    </location>
</feature>
<evidence type="ECO:0000256" key="8">
    <source>
        <dbReference type="ARBA" id="ARBA00023136"/>
    </source>
</evidence>
<feature type="transmembrane region" description="Helical" evidence="9">
    <location>
        <begin position="29"/>
        <end position="48"/>
    </location>
</feature>
<evidence type="ECO:0000256" key="5">
    <source>
        <dbReference type="ARBA" id="ARBA00022692"/>
    </source>
</evidence>
<dbReference type="Gene3D" id="1.20.1530.20">
    <property type="match status" value="1"/>
</dbReference>
<sequence>MNAFSFALLLVVALIAPLLSLWKRWGIPIVVVEILIGLVIGRSGLGVIDPADPTLSFMAGTVGFALVMFVAGTHVPVGTPGIGNAMVRGGMRAGLIGVLAVPAGFGIAALFGTDNAWLYSVLLASSSAAVAMPILQGVPRRDDYLALVAQIAVADIACIVALPLALEPSNALVRCLGLAVVTLLAVGVFAVLKTTADSRVRQIIHDETRERGLALELRISLALLFVVVMVASLFGISAMFAGFMLGVAVAAAGEPRRVAKQVFGLTEGFFGPLFFIWLGTTVDVKAAFANPQMLLLGLVLGVSALILHASMVLTRQPFGYALLTSVQLGVPAAAVSIGGALGVFREDEAAAILLGAIISLAATVIAKPRLKSAS</sequence>
<dbReference type="InterPro" id="IPR038770">
    <property type="entry name" value="Na+/solute_symporter_sf"/>
</dbReference>
<feature type="transmembrane region" description="Helical" evidence="9">
    <location>
        <begin position="292"/>
        <end position="313"/>
    </location>
</feature>
<dbReference type="InterPro" id="IPR006153">
    <property type="entry name" value="Cation/H_exchanger_TM"/>
</dbReference>
<evidence type="ECO:0000256" key="7">
    <source>
        <dbReference type="ARBA" id="ARBA00023065"/>
    </source>
</evidence>
<feature type="transmembrane region" description="Helical" evidence="9">
    <location>
        <begin position="93"/>
        <end position="111"/>
    </location>
</feature>
<keyword evidence="5 9" id="KW-0812">Transmembrane</keyword>
<keyword evidence="7" id="KW-0406">Ion transport</keyword>
<dbReference type="EMBL" id="JBHUNF010000001">
    <property type="protein sequence ID" value="MFD2674118.1"/>
    <property type="molecule type" value="Genomic_DNA"/>
</dbReference>
<keyword evidence="3" id="KW-0813">Transport</keyword>
<dbReference type="Pfam" id="PF00999">
    <property type="entry name" value="Na_H_Exchanger"/>
    <property type="match status" value="1"/>
</dbReference>
<evidence type="ECO:0000313" key="11">
    <source>
        <dbReference type="EMBL" id="MFD2674118.1"/>
    </source>
</evidence>
<name>A0ABW5RGF1_9MICO</name>
<feature type="transmembrane region" description="Helical" evidence="9">
    <location>
        <begin position="262"/>
        <end position="280"/>
    </location>
</feature>
<feature type="transmembrane region" description="Helical" evidence="9">
    <location>
        <begin position="6"/>
        <end position="22"/>
    </location>
</feature>
<feature type="transmembrane region" description="Helical" evidence="9">
    <location>
        <begin position="171"/>
        <end position="192"/>
    </location>
</feature>
<accession>A0ABW5RGF1</accession>
<dbReference type="PANTHER" id="PTHR43562">
    <property type="entry name" value="NAPA-TYPE SODIUM/HYDROGEN ANTIPORTER"/>
    <property type="match status" value="1"/>
</dbReference>
<evidence type="ECO:0000256" key="6">
    <source>
        <dbReference type="ARBA" id="ARBA00022989"/>
    </source>
</evidence>
<comment type="similarity">
    <text evidence="2">Belongs to the monovalent cation:proton antiporter 2 (CPA2) transporter (TC 2.A.37) family.</text>
</comment>
<evidence type="ECO:0000256" key="4">
    <source>
        <dbReference type="ARBA" id="ARBA00022449"/>
    </source>
</evidence>
<comment type="caution">
    <text evidence="11">The sequence shown here is derived from an EMBL/GenBank/DDBJ whole genome shotgun (WGS) entry which is preliminary data.</text>
</comment>
<reference evidence="12" key="1">
    <citation type="journal article" date="2019" name="Int. J. Syst. Evol. Microbiol.">
        <title>The Global Catalogue of Microorganisms (GCM) 10K type strain sequencing project: providing services to taxonomists for standard genome sequencing and annotation.</title>
        <authorList>
            <consortium name="The Broad Institute Genomics Platform"/>
            <consortium name="The Broad Institute Genome Sequencing Center for Infectious Disease"/>
            <person name="Wu L."/>
            <person name="Ma J."/>
        </authorList>
    </citation>
    <scope>NUCLEOTIDE SEQUENCE [LARGE SCALE GENOMIC DNA]</scope>
    <source>
        <strain evidence="12">TISTR 1511</strain>
    </source>
</reference>
<evidence type="ECO:0000256" key="2">
    <source>
        <dbReference type="ARBA" id="ARBA00005551"/>
    </source>
</evidence>
<organism evidence="11 12">
    <name type="scientific">Gulosibacter bifidus</name>
    <dbReference type="NCBI Taxonomy" id="272239"/>
    <lineage>
        <taxon>Bacteria</taxon>
        <taxon>Bacillati</taxon>
        <taxon>Actinomycetota</taxon>
        <taxon>Actinomycetes</taxon>
        <taxon>Micrococcales</taxon>
        <taxon>Microbacteriaceae</taxon>
        <taxon>Gulosibacter</taxon>
    </lineage>
</organism>
<keyword evidence="8 9" id="KW-0472">Membrane</keyword>
<evidence type="ECO:0000256" key="9">
    <source>
        <dbReference type="SAM" id="Phobius"/>
    </source>
</evidence>
<feature type="transmembrane region" description="Helical" evidence="9">
    <location>
        <begin position="54"/>
        <end position="72"/>
    </location>
</feature>
<feature type="transmembrane region" description="Helical" evidence="9">
    <location>
        <begin position="144"/>
        <end position="165"/>
    </location>
</feature>
<dbReference type="PANTHER" id="PTHR43562:SF1">
    <property type="entry name" value="NA(+)_H(+) ANTIPORTER YJBQ-RELATED"/>
    <property type="match status" value="1"/>
</dbReference>
<keyword evidence="4" id="KW-0050">Antiport</keyword>
<evidence type="ECO:0000256" key="3">
    <source>
        <dbReference type="ARBA" id="ARBA00022448"/>
    </source>
</evidence>
<evidence type="ECO:0000256" key="1">
    <source>
        <dbReference type="ARBA" id="ARBA00004141"/>
    </source>
</evidence>
<dbReference type="RefSeq" id="WP_066058802.1">
    <property type="nucleotide sequence ID" value="NZ_JBHUNF010000001.1"/>
</dbReference>